<keyword evidence="2" id="KW-1185">Reference proteome</keyword>
<evidence type="ECO:0000313" key="1">
    <source>
        <dbReference type="EMBL" id="KAK7364464.1"/>
    </source>
</evidence>
<name>A0AAN9N683_PHACN</name>
<sequence length="96" mass="10327">MNSAICIVEMVGPSSRHAKPCLKLRSVCLSFFMHFASPLSLELFFFTMECGETSTQDTVCVTLVPGHVGRHGQAVSLFSEASSARAWGACVLDQSA</sequence>
<dbReference type="AlphaFoldDB" id="A0AAN9N683"/>
<protein>
    <submittedName>
        <fullName evidence="1">Uncharacterized protein</fullName>
    </submittedName>
</protein>
<accession>A0AAN9N683</accession>
<dbReference type="Proteomes" id="UP001374584">
    <property type="component" value="Unassembled WGS sequence"/>
</dbReference>
<comment type="caution">
    <text evidence="1">The sequence shown here is derived from an EMBL/GenBank/DDBJ whole genome shotgun (WGS) entry which is preliminary data.</text>
</comment>
<evidence type="ECO:0000313" key="2">
    <source>
        <dbReference type="Proteomes" id="UP001374584"/>
    </source>
</evidence>
<organism evidence="1 2">
    <name type="scientific">Phaseolus coccineus</name>
    <name type="common">Scarlet runner bean</name>
    <name type="synonym">Phaseolus multiflorus</name>
    <dbReference type="NCBI Taxonomy" id="3886"/>
    <lineage>
        <taxon>Eukaryota</taxon>
        <taxon>Viridiplantae</taxon>
        <taxon>Streptophyta</taxon>
        <taxon>Embryophyta</taxon>
        <taxon>Tracheophyta</taxon>
        <taxon>Spermatophyta</taxon>
        <taxon>Magnoliopsida</taxon>
        <taxon>eudicotyledons</taxon>
        <taxon>Gunneridae</taxon>
        <taxon>Pentapetalae</taxon>
        <taxon>rosids</taxon>
        <taxon>fabids</taxon>
        <taxon>Fabales</taxon>
        <taxon>Fabaceae</taxon>
        <taxon>Papilionoideae</taxon>
        <taxon>50 kb inversion clade</taxon>
        <taxon>NPAAA clade</taxon>
        <taxon>indigoferoid/millettioid clade</taxon>
        <taxon>Phaseoleae</taxon>
        <taxon>Phaseolus</taxon>
    </lineage>
</organism>
<dbReference type="EMBL" id="JAYMYR010000005">
    <property type="protein sequence ID" value="KAK7364464.1"/>
    <property type="molecule type" value="Genomic_DNA"/>
</dbReference>
<reference evidence="1 2" key="1">
    <citation type="submission" date="2024-01" db="EMBL/GenBank/DDBJ databases">
        <title>The genomes of 5 underutilized Papilionoideae crops provide insights into root nodulation and disease resistanc.</title>
        <authorList>
            <person name="Jiang F."/>
        </authorList>
    </citation>
    <scope>NUCLEOTIDE SEQUENCE [LARGE SCALE GENOMIC DNA]</scope>
    <source>
        <strain evidence="1">JINMINGXINNONG_FW02</strain>
        <tissue evidence="1">Leaves</tissue>
    </source>
</reference>
<proteinExistence type="predicted"/>
<gene>
    <name evidence="1" type="ORF">VNO80_13145</name>
</gene>